<dbReference type="GeneID" id="111122637"/>
<dbReference type="Proteomes" id="UP000694844">
    <property type="component" value="Chromosome 3"/>
</dbReference>
<evidence type="ECO:0000313" key="3">
    <source>
        <dbReference type="RefSeq" id="XP_022320187.1"/>
    </source>
</evidence>
<reference evidence="3" key="1">
    <citation type="submission" date="2025-08" db="UniProtKB">
        <authorList>
            <consortium name="RefSeq"/>
        </authorList>
    </citation>
    <scope>IDENTIFICATION</scope>
    <source>
        <tissue evidence="3">Whole sample</tissue>
    </source>
</reference>
<protein>
    <submittedName>
        <fullName evidence="3">Uncharacterized protein LOC111122637</fullName>
    </submittedName>
</protein>
<evidence type="ECO:0000256" key="1">
    <source>
        <dbReference type="SAM" id="SignalP"/>
    </source>
</evidence>
<dbReference type="AlphaFoldDB" id="A0A8B8CWE1"/>
<feature type="signal peptide" evidence="1">
    <location>
        <begin position="1"/>
        <end position="20"/>
    </location>
</feature>
<organism evidence="2 3">
    <name type="scientific">Crassostrea virginica</name>
    <name type="common">Eastern oyster</name>
    <dbReference type="NCBI Taxonomy" id="6565"/>
    <lineage>
        <taxon>Eukaryota</taxon>
        <taxon>Metazoa</taxon>
        <taxon>Spiralia</taxon>
        <taxon>Lophotrochozoa</taxon>
        <taxon>Mollusca</taxon>
        <taxon>Bivalvia</taxon>
        <taxon>Autobranchia</taxon>
        <taxon>Pteriomorphia</taxon>
        <taxon>Ostreida</taxon>
        <taxon>Ostreoidea</taxon>
        <taxon>Ostreidae</taxon>
        <taxon>Crassostrea</taxon>
    </lineage>
</organism>
<dbReference type="GO" id="GO:0005615">
    <property type="term" value="C:extracellular space"/>
    <property type="evidence" value="ECO:0007669"/>
    <property type="project" value="TreeGrafter"/>
</dbReference>
<dbReference type="OrthoDB" id="6115174at2759"/>
<keyword evidence="1" id="KW-0732">Signal</keyword>
<dbReference type="PANTHER" id="PTHR24024">
    <property type="entry name" value="PULMONARY SURFACTANT-ASSOCIATED PROTEIN A"/>
    <property type="match status" value="1"/>
</dbReference>
<dbReference type="RefSeq" id="XP_022320187.1">
    <property type="nucleotide sequence ID" value="XM_022464479.1"/>
</dbReference>
<proteinExistence type="predicted"/>
<dbReference type="KEGG" id="cvn:111122637"/>
<sequence>MAPTFVVLYLVIFSCTSVMAEESTQLDKRLLLDDPQTVSSQMLSLQREIQTLQTKIAEIDVHQSQFQLINAQISQLQHENDALKLQISQISQGASNQDVQTLNTKMASLEALHLDHELPLLKSNVDAVMKENQHLLQHSGSTSFPIWGRKSCPAINGTELVYTGITAGKLDGNYGSGTNTLCMPHDPDSLPSDFPTTSYSSYYGTVWGAEYQFTYKKVAIDDDVPCAICTVKPATITMMIPAKNTCPQGWTLQYHGYLSASHDSAKSSDFICIDNDPEFFEGLRQVNSAGHDLYPVKAICGSLPCPNYKQYQYLSCAVCSL</sequence>
<name>A0A8B8CWE1_CRAVI</name>
<gene>
    <name evidence="3" type="primary">LOC111122637</name>
</gene>
<evidence type="ECO:0000313" key="2">
    <source>
        <dbReference type="Proteomes" id="UP000694844"/>
    </source>
</evidence>
<accession>A0A8B8CWE1</accession>
<dbReference type="InterPro" id="IPR051077">
    <property type="entry name" value="Ca-dependent_lectin"/>
</dbReference>
<feature type="chain" id="PRO_5034428658" evidence="1">
    <location>
        <begin position="21"/>
        <end position="321"/>
    </location>
</feature>
<dbReference type="PANTHER" id="PTHR24024:SF18">
    <property type="entry name" value="SHORT-CHAIN COLLAGEN C4-LIKE"/>
    <property type="match status" value="1"/>
</dbReference>
<keyword evidence="2" id="KW-1185">Reference proteome</keyword>